<sequence>MVLANPRALLAAVALLSFPSATVCWSSPPNATTRNGTYVGRYNAEYDQDFFLGIPFAQPPVGDLRFANPQSLNSSFDGIRYATEYSAQCVGYGYDPWGVPPWDHNLSEDCLYLNVIRPANYSSYDEPLPVAVWLYGGGFWSGGTADQRYNLSFTVQNSVNIGKPFIGVSFNYRLSAWGLLASSALAEEGTSNMALRDERLALHWLQENIGAFGGDPAKVTLWGESAGAMSIGFHLVAYNGRDDKLFRAGIMESGNTVQCDPQWSAEHFDSQYQAIVDSANCTGVPDVLGCLRHAPFEALNDAINTTTATAWRPVLDGDFLPDYGSKLLAAGKYVHVPIISGANDAEGTLFGPTGINTSEQFSAYLQEGSNSGTTTSTSGIIKFPELSADQAELVMKGYPDDPCEGVPSDLGCQRLYDSHGLQFRRTSAYTGDAVFIANRRLQCQTWAASGTPAYCFRFNTRVSGRSLVDGPTHYDDIAFVFDNTHGYGYLASPNPFQDEPQSYYDLARLMSSSWASFIHDLDPNSFRLNDTVTPLWPVYSNDDPRDIVWDADVPGSAYVEPDTFRSEGIAIINSLNDVFLR</sequence>
<name>S8ECD7_FOMSC</name>
<dbReference type="PROSITE" id="PS00941">
    <property type="entry name" value="CARBOXYLESTERASE_B_2"/>
    <property type="match status" value="1"/>
</dbReference>
<dbReference type="PROSITE" id="PS00122">
    <property type="entry name" value="CARBOXYLESTERASE_B_1"/>
    <property type="match status" value="1"/>
</dbReference>
<protein>
    <recommendedName>
        <fullName evidence="3">Carboxylic ester hydrolase</fullName>
        <ecNumber evidence="3">3.1.1.-</ecNumber>
    </recommendedName>
</protein>
<dbReference type="Proteomes" id="UP000015241">
    <property type="component" value="Unassembled WGS sequence"/>
</dbReference>
<organism evidence="5 6">
    <name type="scientific">Fomitopsis schrenkii</name>
    <name type="common">Brown rot fungus</name>
    <dbReference type="NCBI Taxonomy" id="2126942"/>
    <lineage>
        <taxon>Eukaryota</taxon>
        <taxon>Fungi</taxon>
        <taxon>Dikarya</taxon>
        <taxon>Basidiomycota</taxon>
        <taxon>Agaricomycotina</taxon>
        <taxon>Agaricomycetes</taxon>
        <taxon>Polyporales</taxon>
        <taxon>Fomitopsis</taxon>
    </lineage>
</organism>
<keyword evidence="6" id="KW-1185">Reference proteome</keyword>
<dbReference type="PANTHER" id="PTHR43918">
    <property type="entry name" value="ACETYLCHOLINESTERASE"/>
    <property type="match status" value="1"/>
</dbReference>
<dbReference type="InterPro" id="IPR019819">
    <property type="entry name" value="Carboxylesterase_B_CS"/>
</dbReference>
<dbReference type="OrthoDB" id="408631at2759"/>
<evidence type="ECO:0000313" key="6">
    <source>
        <dbReference type="Proteomes" id="UP000015241"/>
    </source>
</evidence>
<dbReference type="Gene3D" id="3.40.50.1820">
    <property type="entry name" value="alpha/beta hydrolase"/>
    <property type="match status" value="1"/>
</dbReference>
<feature type="signal peptide" evidence="3">
    <location>
        <begin position="1"/>
        <end position="24"/>
    </location>
</feature>
<dbReference type="InterPro" id="IPR050654">
    <property type="entry name" value="AChE-related_enzymes"/>
</dbReference>
<proteinExistence type="inferred from homology"/>
<dbReference type="InterPro" id="IPR019826">
    <property type="entry name" value="Carboxylesterase_B_AS"/>
</dbReference>
<dbReference type="SUPFAM" id="SSF53474">
    <property type="entry name" value="alpha/beta-Hydrolases"/>
    <property type="match status" value="1"/>
</dbReference>
<evidence type="ECO:0000313" key="5">
    <source>
        <dbReference type="EMBL" id="EPT02258.1"/>
    </source>
</evidence>
<reference evidence="5 6" key="1">
    <citation type="journal article" date="2012" name="Science">
        <title>The Paleozoic origin of enzymatic lignin decomposition reconstructed from 31 fungal genomes.</title>
        <authorList>
            <person name="Floudas D."/>
            <person name="Binder M."/>
            <person name="Riley R."/>
            <person name="Barry K."/>
            <person name="Blanchette R.A."/>
            <person name="Henrissat B."/>
            <person name="Martinez A.T."/>
            <person name="Otillar R."/>
            <person name="Spatafora J.W."/>
            <person name="Yadav J.S."/>
            <person name="Aerts A."/>
            <person name="Benoit I."/>
            <person name="Boyd A."/>
            <person name="Carlson A."/>
            <person name="Copeland A."/>
            <person name="Coutinho P.M."/>
            <person name="de Vries R.P."/>
            <person name="Ferreira P."/>
            <person name="Findley K."/>
            <person name="Foster B."/>
            <person name="Gaskell J."/>
            <person name="Glotzer D."/>
            <person name="Gorecki P."/>
            <person name="Heitman J."/>
            <person name="Hesse C."/>
            <person name="Hori C."/>
            <person name="Igarashi K."/>
            <person name="Jurgens J.A."/>
            <person name="Kallen N."/>
            <person name="Kersten P."/>
            <person name="Kohler A."/>
            <person name="Kuees U."/>
            <person name="Kumar T.K.A."/>
            <person name="Kuo A."/>
            <person name="LaButti K."/>
            <person name="Larrondo L.F."/>
            <person name="Lindquist E."/>
            <person name="Ling A."/>
            <person name="Lombard V."/>
            <person name="Lucas S."/>
            <person name="Lundell T."/>
            <person name="Martin R."/>
            <person name="McLaughlin D.J."/>
            <person name="Morgenstern I."/>
            <person name="Morin E."/>
            <person name="Murat C."/>
            <person name="Nagy L.G."/>
            <person name="Nolan M."/>
            <person name="Ohm R.A."/>
            <person name="Patyshakuliyeva A."/>
            <person name="Rokas A."/>
            <person name="Ruiz-Duenas F.J."/>
            <person name="Sabat G."/>
            <person name="Salamov A."/>
            <person name="Samejima M."/>
            <person name="Schmutz J."/>
            <person name="Slot J.C."/>
            <person name="St John F."/>
            <person name="Stenlid J."/>
            <person name="Sun H."/>
            <person name="Sun S."/>
            <person name="Syed K."/>
            <person name="Tsang A."/>
            <person name="Wiebenga A."/>
            <person name="Young D."/>
            <person name="Pisabarro A."/>
            <person name="Eastwood D.C."/>
            <person name="Martin F."/>
            <person name="Cullen D."/>
            <person name="Grigoriev I.V."/>
            <person name="Hibbett D.S."/>
        </authorList>
    </citation>
    <scope>NUCLEOTIDE SEQUENCE</scope>
    <source>
        <strain evidence="6">FP-58527</strain>
    </source>
</reference>
<dbReference type="EMBL" id="KE504136">
    <property type="protein sequence ID" value="EPT02258.1"/>
    <property type="molecule type" value="Genomic_DNA"/>
</dbReference>
<gene>
    <name evidence="5" type="ORF">FOMPIDRAFT_1047960</name>
</gene>
<feature type="chain" id="PRO_5005146757" description="Carboxylic ester hydrolase" evidence="3">
    <location>
        <begin position="25"/>
        <end position="581"/>
    </location>
</feature>
<evidence type="ECO:0000256" key="1">
    <source>
        <dbReference type="ARBA" id="ARBA00005964"/>
    </source>
</evidence>
<dbReference type="InterPro" id="IPR029058">
    <property type="entry name" value="AB_hydrolase_fold"/>
</dbReference>
<dbReference type="AlphaFoldDB" id="S8ECD7"/>
<evidence type="ECO:0000256" key="2">
    <source>
        <dbReference type="ARBA" id="ARBA00022801"/>
    </source>
</evidence>
<feature type="domain" description="Carboxylesterase type B" evidence="4">
    <location>
        <begin position="29"/>
        <end position="542"/>
    </location>
</feature>
<dbReference type="GO" id="GO:0052689">
    <property type="term" value="F:carboxylic ester hydrolase activity"/>
    <property type="evidence" value="ECO:0007669"/>
    <property type="project" value="TreeGrafter"/>
</dbReference>
<accession>S8ECD7</accession>
<dbReference type="STRING" id="743788.S8ECD7"/>
<evidence type="ECO:0000259" key="4">
    <source>
        <dbReference type="Pfam" id="PF00135"/>
    </source>
</evidence>
<dbReference type="Pfam" id="PF00135">
    <property type="entry name" value="COesterase"/>
    <property type="match status" value="1"/>
</dbReference>
<dbReference type="EC" id="3.1.1.-" evidence="3"/>
<evidence type="ECO:0000256" key="3">
    <source>
        <dbReference type="RuleBase" id="RU361235"/>
    </source>
</evidence>
<dbReference type="PANTHER" id="PTHR43918:SF4">
    <property type="entry name" value="CARBOXYLIC ESTER HYDROLASE"/>
    <property type="match status" value="1"/>
</dbReference>
<dbReference type="InParanoid" id="S8ECD7"/>
<dbReference type="InterPro" id="IPR002018">
    <property type="entry name" value="CarbesteraseB"/>
</dbReference>
<comment type="similarity">
    <text evidence="1 3">Belongs to the type-B carboxylesterase/lipase family.</text>
</comment>
<keyword evidence="3" id="KW-0732">Signal</keyword>
<dbReference type="eggNOG" id="KOG4389">
    <property type="taxonomic scope" value="Eukaryota"/>
</dbReference>
<keyword evidence="2 3" id="KW-0378">Hydrolase</keyword>
<dbReference type="ESTHER" id="fompi-s8ecd7">
    <property type="family name" value="Fungal_carboxylesterase_lipase"/>
</dbReference>
<dbReference type="HOGENOM" id="CLU_006586_10_6_1"/>